<comment type="caution">
    <text evidence="2">The sequence shown here is derived from an EMBL/GenBank/DDBJ whole genome shotgun (WGS) entry which is preliminary data.</text>
</comment>
<name>A0A1R3GSY3_9ROSI</name>
<keyword evidence="3" id="KW-1185">Reference proteome</keyword>
<dbReference type="AlphaFoldDB" id="A0A1R3GSY3"/>
<dbReference type="Proteomes" id="UP000187203">
    <property type="component" value="Unassembled WGS sequence"/>
</dbReference>
<evidence type="ECO:0000256" key="1">
    <source>
        <dbReference type="SAM" id="MobiDB-lite"/>
    </source>
</evidence>
<organism evidence="2 3">
    <name type="scientific">Corchorus olitorius</name>
    <dbReference type="NCBI Taxonomy" id="93759"/>
    <lineage>
        <taxon>Eukaryota</taxon>
        <taxon>Viridiplantae</taxon>
        <taxon>Streptophyta</taxon>
        <taxon>Embryophyta</taxon>
        <taxon>Tracheophyta</taxon>
        <taxon>Spermatophyta</taxon>
        <taxon>Magnoliopsida</taxon>
        <taxon>eudicotyledons</taxon>
        <taxon>Gunneridae</taxon>
        <taxon>Pentapetalae</taxon>
        <taxon>rosids</taxon>
        <taxon>malvids</taxon>
        <taxon>Malvales</taxon>
        <taxon>Malvaceae</taxon>
        <taxon>Grewioideae</taxon>
        <taxon>Apeibeae</taxon>
        <taxon>Corchorus</taxon>
    </lineage>
</organism>
<protein>
    <submittedName>
        <fullName evidence="2">Uncharacterized protein</fullName>
    </submittedName>
</protein>
<sequence>MKPTSTSNQPSRHCSSCRSPSNHHCHERVGDISGGDILSSSPKPTLSWNHHPLLSPLLPPLRFG</sequence>
<feature type="compositionally biased region" description="Low complexity" evidence="1">
    <location>
        <begin position="10"/>
        <end position="20"/>
    </location>
</feature>
<reference evidence="3" key="1">
    <citation type="submission" date="2013-09" db="EMBL/GenBank/DDBJ databases">
        <title>Corchorus olitorius genome sequencing.</title>
        <authorList>
            <person name="Alam M."/>
            <person name="Haque M.S."/>
            <person name="Islam M.S."/>
            <person name="Emdad E.M."/>
            <person name="Islam M.M."/>
            <person name="Ahmed B."/>
            <person name="Halim A."/>
            <person name="Hossen Q.M.M."/>
            <person name="Hossain M.Z."/>
            <person name="Ahmed R."/>
            <person name="Khan M.M."/>
            <person name="Islam R."/>
            <person name="Rashid M.M."/>
            <person name="Khan S.A."/>
            <person name="Rahman M.S."/>
            <person name="Alam M."/>
            <person name="Yahiya A.S."/>
            <person name="Khan M.S."/>
            <person name="Azam M.S."/>
            <person name="Haque T."/>
            <person name="Lashkar M.Z.H."/>
            <person name="Akhand A.I."/>
            <person name="Morshed G."/>
            <person name="Roy S."/>
            <person name="Uddin K.S."/>
            <person name="Rabeya T."/>
            <person name="Hossain A.S."/>
            <person name="Chowdhury A."/>
            <person name="Snigdha A.R."/>
            <person name="Mortoza M.S."/>
            <person name="Matin S.A."/>
            <person name="Hoque S.M.E."/>
            <person name="Islam M.K."/>
            <person name="Roy D.K."/>
            <person name="Haider R."/>
            <person name="Moosa M.M."/>
            <person name="Elias S.M."/>
            <person name="Hasan A.M."/>
            <person name="Jahan S."/>
            <person name="Shafiuddin M."/>
            <person name="Mahmood N."/>
            <person name="Shommy N.S."/>
        </authorList>
    </citation>
    <scope>NUCLEOTIDE SEQUENCE [LARGE SCALE GENOMIC DNA]</scope>
    <source>
        <strain evidence="3">cv. O-4</strain>
    </source>
</reference>
<feature type="region of interest" description="Disordered" evidence="1">
    <location>
        <begin position="1"/>
        <end position="64"/>
    </location>
</feature>
<evidence type="ECO:0000313" key="2">
    <source>
        <dbReference type="EMBL" id="OMO61156.1"/>
    </source>
</evidence>
<evidence type="ECO:0000313" key="3">
    <source>
        <dbReference type="Proteomes" id="UP000187203"/>
    </source>
</evidence>
<dbReference type="EMBL" id="AWUE01021752">
    <property type="protein sequence ID" value="OMO61156.1"/>
    <property type="molecule type" value="Genomic_DNA"/>
</dbReference>
<gene>
    <name evidence="2" type="ORF">COLO4_33522</name>
</gene>
<accession>A0A1R3GSY3</accession>
<proteinExistence type="predicted"/>